<feature type="transmembrane region" description="Helical" evidence="8">
    <location>
        <begin position="95"/>
        <end position="114"/>
    </location>
</feature>
<evidence type="ECO:0000256" key="1">
    <source>
        <dbReference type="ARBA" id="ARBA00004141"/>
    </source>
</evidence>
<comment type="subcellular location">
    <subcellularLocation>
        <location evidence="1">Membrane</location>
        <topology evidence="1">Multi-pass membrane protein</topology>
    </subcellularLocation>
</comment>
<proteinExistence type="inferred from homology"/>
<evidence type="ECO:0000259" key="9">
    <source>
        <dbReference type="PROSITE" id="PS50850"/>
    </source>
</evidence>
<keyword evidence="6 8" id="KW-0472">Membrane</keyword>
<dbReference type="PANTHER" id="PTHR48022:SF2">
    <property type="entry name" value="PLASTIDIC GLUCOSE TRANSPORTER 4"/>
    <property type="match status" value="1"/>
</dbReference>
<reference evidence="10" key="1">
    <citation type="submission" date="2021-10" db="EMBL/GenBank/DDBJ databases">
        <authorList>
            <person name="Piombo E."/>
        </authorList>
    </citation>
    <scope>NUCLEOTIDE SEQUENCE</scope>
</reference>
<protein>
    <recommendedName>
        <fullName evidence="9">Major facilitator superfamily (MFS) profile domain-containing protein</fullName>
    </recommendedName>
</protein>
<dbReference type="Proteomes" id="UP000696573">
    <property type="component" value="Unassembled WGS sequence"/>
</dbReference>
<dbReference type="InterPro" id="IPR020846">
    <property type="entry name" value="MFS_dom"/>
</dbReference>
<dbReference type="AlphaFoldDB" id="A0A9N9VQE5"/>
<feature type="transmembrane region" description="Helical" evidence="8">
    <location>
        <begin position="61"/>
        <end position="83"/>
    </location>
</feature>
<feature type="transmembrane region" description="Helical" evidence="8">
    <location>
        <begin position="407"/>
        <end position="427"/>
    </location>
</feature>
<organism evidence="10 11">
    <name type="scientific">Clonostachys rhizophaga</name>
    <dbReference type="NCBI Taxonomy" id="160324"/>
    <lineage>
        <taxon>Eukaryota</taxon>
        <taxon>Fungi</taxon>
        <taxon>Dikarya</taxon>
        <taxon>Ascomycota</taxon>
        <taxon>Pezizomycotina</taxon>
        <taxon>Sordariomycetes</taxon>
        <taxon>Hypocreomycetidae</taxon>
        <taxon>Hypocreales</taxon>
        <taxon>Bionectriaceae</taxon>
        <taxon>Clonostachys</taxon>
    </lineage>
</organism>
<feature type="transmembrane region" description="Helical" evidence="8">
    <location>
        <begin position="302"/>
        <end position="321"/>
    </location>
</feature>
<dbReference type="NCBIfam" id="TIGR00879">
    <property type="entry name" value="SP"/>
    <property type="match status" value="1"/>
</dbReference>
<feature type="transmembrane region" description="Helical" evidence="8">
    <location>
        <begin position="333"/>
        <end position="355"/>
    </location>
</feature>
<dbReference type="SUPFAM" id="SSF103473">
    <property type="entry name" value="MFS general substrate transporter"/>
    <property type="match status" value="1"/>
</dbReference>
<keyword evidence="4 8" id="KW-0812">Transmembrane</keyword>
<evidence type="ECO:0000256" key="6">
    <source>
        <dbReference type="ARBA" id="ARBA00023136"/>
    </source>
</evidence>
<keyword evidence="5 8" id="KW-1133">Transmembrane helix</keyword>
<evidence type="ECO:0000256" key="8">
    <source>
        <dbReference type="SAM" id="Phobius"/>
    </source>
</evidence>
<dbReference type="GO" id="GO:0005351">
    <property type="term" value="F:carbohydrate:proton symporter activity"/>
    <property type="evidence" value="ECO:0007669"/>
    <property type="project" value="TreeGrafter"/>
</dbReference>
<dbReference type="OrthoDB" id="6612291at2759"/>
<keyword evidence="11" id="KW-1185">Reference proteome</keyword>
<dbReference type="InterPro" id="IPR036259">
    <property type="entry name" value="MFS_trans_sf"/>
</dbReference>
<comment type="similarity">
    <text evidence="2 7">Belongs to the major facilitator superfamily. Sugar transporter (TC 2.A.1.1) family.</text>
</comment>
<dbReference type="Pfam" id="PF00083">
    <property type="entry name" value="Sugar_tr"/>
    <property type="match status" value="1"/>
</dbReference>
<accession>A0A9N9VQE5</accession>
<feature type="transmembrane region" description="Helical" evidence="8">
    <location>
        <begin position="156"/>
        <end position="175"/>
    </location>
</feature>
<evidence type="ECO:0000256" key="7">
    <source>
        <dbReference type="RuleBase" id="RU003346"/>
    </source>
</evidence>
<dbReference type="InterPro" id="IPR003663">
    <property type="entry name" value="Sugar/inositol_transpt"/>
</dbReference>
<dbReference type="InterPro" id="IPR005828">
    <property type="entry name" value="MFS_sugar_transport-like"/>
</dbReference>
<evidence type="ECO:0000313" key="11">
    <source>
        <dbReference type="Proteomes" id="UP000696573"/>
    </source>
</evidence>
<comment type="caution">
    <text evidence="10">The sequence shown here is derived from an EMBL/GenBank/DDBJ whole genome shotgun (WGS) entry which is preliminary data.</text>
</comment>
<feature type="transmembrane region" description="Helical" evidence="8">
    <location>
        <begin position="361"/>
        <end position="386"/>
    </location>
</feature>
<evidence type="ECO:0000256" key="5">
    <source>
        <dbReference type="ARBA" id="ARBA00022989"/>
    </source>
</evidence>
<dbReference type="EMBL" id="CABFNQ020000730">
    <property type="protein sequence ID" value="CAH0027901.1"/>
    <property type="molecule type" value="Genomic_DNA"/>
</dbReference>
<sequence length="507" mass="55787">MGFMSGKTRFFNRRLAIAVSLIALSSFNYGFDNQAFATTRAMDAFDKRCGEYDPVKKIYYLPSTWLALFNSLNHIGFAAGVIIGSFVSARWGRRMCMFIMSIYAIGIATIAVTSTNKHHIMTARVLNYIYVGMELAVVPAYQSEIVPAPVRGFVVGTYQLALIMGGLVINCVCLGTSTLSGDKSWRIPLGLFYIIPVIISTCIWFLPESPRWLLSKGRIDEARASLVQYRSGCFTEEEIDKEFQETQFQLEKGRFLDIFASKNLKRTFLVVGINYFQQATGQQFASQYGGIYVKQLGTINPFVFTLLVAVVNATAIAISLLTNDKIGRRKPLLLSATIMCTALMIMGGLGAQDVISKSTKIAIVSMLCFMTFGFSLGLAPLTYVVATEIPALGLRDATLRLGCCVNVLFKALCDIASFHFILPYLLAALGSKTGFVFGSVAFLGVLFIYFCVPECKGKTLEQVDRMFQGGVPLRKFGGFEAEDLPGIVRKNEDDAVVAQIKVGGEKK</sequence>
<dbReference type="PROSITE" id="PS50850">
    <property type="entry name" value="MFS"/>
    <property type="match status" value="1"/>
</dbReference>
<gene>
    <name evidence="10" type="ORF">CRHIZ90672A_00001872</name>
</gene>
<dbReference type="InterPro" id="IPR050360">
    <property type="entry name" value="MFS_Sugar_Transporters"/>
</dbReference>
<feature type="domain" description="Major facilitator superfamily (MFS) profile" evidence="9">
    <location>
        <begin position="18"/>
        <end position="456"/>
    </location>
</feature>
<feature type="transmembrane region" description="Helical" evidence="8">
    <location>
        <begin position="187"/>
        <end position="206"/>
    </location>
</feature>
<name>A0A9N9VQE5_9HYPO</name>
<evidence type="ECO:0000256" key="4">
    <source>
        <dbReference type="ARBA" id="ARBA00022692"/>
    </source>
</evidence>
<evidence type="ECO:0000313" key="10">
    <source>
        <dbReference type="EMBL" id="CAH0027901.1"/>
    </source>
</evidence>
<dbReference type="GO" id="GO:0016020">
    <property type="term" value="C:membrane"/>
    <property type="evidence" value="ECO:0007669"/>
    <property type="project" value="UniProtKB-SubCell"/>
</dbReference>
<dbReference type="PANTHER" id="PTHR48022">
    <property type="entry name" value="PLASTIDIC GLUCOSE TRANSPORTER 4"/>
    <property type="match status" value="1"/>
</dbReference>
<evidence type="ECO:0000256" key="3">
    <source>
        <dbReference type="ARBA" id="ARBA00022448"/>
    </source>
</evidence>
<keyword evidence="3 7" id="KW-0813">Transport</keyword>
<dbReference type="Gene3D" id="1.20.1250.20">
    <property type="entry name" value="MFS general substrate transporter like domains"/>
    <property type="match status" value="1"/>
</dbReference>
<feature type="transmembrane region" description="Helical" evidence="8">
    <location>
        <begin position="433"/>
        <end position="452"/>
    </location>
</feature>
<evidence type="ECO:0000256" key="2">
    <source>
        <dbReference type="ARBA" id="ARBA00010992"/>
    </source>
</evidence>